<evidence type="ECO:0000313" key="4">
    <source>
        <dbReference type="Proteomes" id="UP001530400"/>
    </source>
</evidence>
<reference evidence="3 4" key="1">
    <citation type="submission" date="2024-10" db="EMBL/GenBank/DDBJ databases">
        <title>Updated reference genomes for cyclostephanoid diatoms.</title>
        <authorList>
            <person name="Roberts W.R."/>
            <person name="Alverson A.J."/>
        </authorList>
    </citation>
    <scope>NUCLEOTIDE SEQUENCE [LARGE SCALE GENOMIC DNA]</scope>
    <source>
        <strain evidence="3 4">AJA010-31</strain>
    </source>
</reference>
<dbReference type="Gene3D" id="1.20.1530.20">
    <property type="match status" value="1"/>
</dbReference>
<keyword evidence="1" id="KW-1133">Transmembrane helix</keyword>
<sequence length="378" mass="40792">MNIKSSCYRGKPGFIAVVALLLSTSALPVKSDAFSIIRCGSSRMATHSTDQIARNAQPKNVVLEYIEKARTFVSKNFFLVGMIVAVSFARLLPELGKNGSILKELANAAVNMKLNSLIQTVTFGAWPFLVGLPMTKGIDFLFPGFLPAPLLDGLLILTCLPTTLNMCILLTSKAEGSVASALCNAVISNLAGIFITPALFMHFFGKSIELPFIDLVKKLCSKVLLPVAVGQALRATPMQDFYTNHTGFFKRFQESVILGIVWNAFCNAFTSGIGLEMKHSAALLTLLPALHAGSLISLSSFFHSPIFDLSSEEAKAATFCGAQKTLAFGLPLINTIFEGNMNLAAYCAPLMIMHPLQIVVGSLLVPYLSDHNPKLKRA</sequence>
<dbReference type="EMBL" id="JALLPJ020000079">
    <property type="protein sequence ID" value="KAL3803081.1"/>
    <property type="molecule type" value="Genomic_DNA"/>
</dbReference>
<gene>
    <name evidence="3" type="ORF">ACHAWO_010647</name>
</gene>
<dbReference type="PANTHER" id="PTHR18640:SF5">
    <property type="entry name" value="SODIUM_BILE ACID COTRANSPORTER 7"/>
    <property type="match status" value="1"/>
</dbReference>
<organism evidence="3 4">
    <name type="scientific">Cyclotella atomus</name>
    <dbReference type="NCBI Taxonomy" id="382360"/>
    <lineage>
        <taxon>Eukaryota</taxon>
        <taxon>Sar</taxon>
        <taxon>Stramenopiles</taxon>
        <taxon>Ochrophyta</taxon>
        <taxon>Bacillariophyta</taxon>
        <taxon>Coscinodiscophyceae</taxon>
        <taxon>Thalassiosirophycidae</taxon>
        <taxon>Stephanodiscales</taxon>
        <taxon>Stephanodiscaceae</taxon>
        <taxon>Cyclotella</taxon>
    </lineage>
</organism>
<evidence type="ECO:0000256" key="1">
    <source>
        <dbReference type="SAM" id="Phobius"/>
    </source>
</evidence>
<accession>A0ABD3QVN7</accession>
<dbReference type="InterPro" id="IPR016833">
    <property type="entry name" value="Put_Na-Bile_cotransptr"/>
</dbReference>
<name>A0ABD3QVN7_9STRA</name>
<feature type="signal peptide" evidence="2">
    <location>
        <begin position="1"/>
        <end position="33"/>
    </location>
</feature>
<dbReference type="Pfam" id="PF13593">
    <property type="entry name" value="SBF_like"/>
    <property type="match status" value="1"/>
</dbReference>
<dbReference type="InterPro" id="IPR038770">
    <property type="entry name" value="Na+/solute_symporter_sf"/>
</dbReference>
<keyword evidence="1" id="KW-0812">Transmembrane</keyword>
<keyword evidence="1" id="KW-0472">Membrane</keyword>
<feature type="transmembrane region" description="Helical" evidence="1">
    <location>
        <begin position="282"/>
        <end position="302"/>
    </location>
</feature>
<evidence type="ECO:0000256" key="2">
    <source>
        <dbReference type="SAM" id="SignalP"/>
    </source>
</evidence>
<keyword evidence="4" id="KW-1185">Reference proteome</keyword>
<comment type="caution">
    <text evidence="3">The sequence shown here is derived from an EMBL/GenBank/DDBJ whole genome shotgun (WGS) entry which is preliminary data.</text>
</comment>
<protein>
    <submittedName>
        <fullName evidence="3">Uncharacterized protein</fullName>
    </submittedName>
</protein>
<feature type="transmembrane region" description="Helical" evidence="1">
    <location>
        <begin position="114"/>
        <end position="133"/>
    </location>
</feature>
<feature type="transmembrane region" description="Helical" evidence="1">
    <location>
        <begin position="256"/>
        <end position="275"/>
    </location>
</feature>
<feature type="transmembrane region" description="Helical" evidence="1">
    <location>
        <begin position="77"/>
        <end position="93"/>
    </location>
</feature>
<dbReference type="PANTHER" id="PTHR18640">
    <property type="entry name" value="SOLUTE CARRIER FAMILY 10 MEMBER 7"/>
    <property type="match status" value="1"/>
</dbReference>
<dbReference type="AlphaFoldDB" id="A0ABD3QVN7"/>
<proteinExistence type="predicted"/>
<feature type="transmembrane region" description="Helical" evidence="1">
    <location>
        <begin position="182"/>
        <end position="204"/>
    </location>
</feature>
<keyword evidence="2" id="KW-0732">Signal</keyword>
<feature type="chain" id="PRO_5044778933" evidence="2">
    <location>
        <begin position="34"/>
        <end position="378"/>
    </location>
</feature>
<feature type="transmembrane region" description="Helical" evidence="1">
    <location>
        <begin position="343"/>
        <end position="368"/>
    </location>
</feature>
<dbReference type="Proteomes" id="UP001530400">
    <property type="component" value="Unassembled WGS sequence"/>
</dbReference>
<evidence type="ECO:0000313" key="3">
    <source>
        <dbReference type="EMBL" id="KAL3803081.1"/>
    </source>
</evidence>
<feature type="transmembrane region" description="Helical" evidence="1">
    <location>
        <begin position="153"/>
        <end position="170"/>
    </location>
</feature>